<feature type="domain" description="PAS" evidence="7">
    <location>
        <begin position="391"/>
        <end position="463"/>
    </location>
</feature>
<dbReference type="Pfam" id="PF00512">
    <property type="entry name" value="HisKA"/>
    <property type="match status" value="1"/>
</dbReference>
<dbReference type="InterPro" id="IPR035965">
    <property type="entry name" value="PAS-like_dom_sf"/>
</dbReference>
<evidence type="ECO:0000256" key="5">
    <source>
        <dbReference type="ARBA" id="ARBA00022777"/>
    </source>
</evidence>
<dbReference type="Gene3D" id="3.30.450.20">
    <property type="entry name" value="PAS domain"/>
    <property type="match status" value="5"/>
</dbReference>
<dbReference type="EC" id="2.7.13.3" evidence="2"/>
<dbReference type="InterPro" id="IPR013767">
    <property type="entry name" value="PAS_fold"/>
</dbReference>
<dbReference type="InterPro" id="IPR013655">
    <property type="entry name" value="PAS_fold_3"/>
</dbReference>
<keyword evidence="10" id="KW-1185">Reference proteome</keyword>
<dbReference type="InterPro" id="IPR052162">
    <property type="entry name" value="Sensor_kinase/Photoreceptor"/>
</dbReference>
<evidence type="ECO:0000259" key="6">
    <source>
        <dbReference type="PROSITE" id="PS50109"/>
    </source>
</evidence>
<dbReference type="GO" id="GO:0006355">
    <property type="term" value="P:regulation of DNA-templated transcription"/>
    <property type="evidence" value="ECO:0007669"/>
    <property type="project" value="InterPro"/>
</dbReference>
<dbReference type="SMART" id="SM00086">
    <property type="entry name" value="PAC"/>
    <property type="match status" value="3"/>
</dbReference>
<dbReference type="InterPro" id="IPR000014">
    <property type="entry name" value="PAS"/>
</dbReference>
<dbReference type="SMART" id="SM00388">
    <property type="entry name" value="HisKA"/>
    <property type="match status" value="1"/>
</dbReference>
<dbReference type="CDD" id="cd00082">
    <property type="entry name" value="HisKA"/>
    <property type="match status" value="1"/>
</dbReference>
<dbReference type="InterPro" id="IPR003594">
    <property type="entry name" value="HATPase_dom"/>
</dbReference>
<feature type="domain" description="PAC" evidence="8">
    <location>
        <begin position="208"/>
        <end position="260"/>
    </location>
</feature>
<dbReference type="Pfam" id="PF08447">
    <property type="entry name" value="PAS_3"/>
    <property type="match status" value="2"/>
</dbReference>
<evidence type="ECO:0000259" key="7">
    <source>
        <dbReference type="PROSITE" id="PS50112"/>
    </source>
</evidence>
<organism evidence="9 10">
    <name type="scientific">Fulvivirga sediminis</name>
    <dbReference type="NCBI Taxonomy" id="2803949"/>
    <lineage>
        <taxon>Bacteria</taxon>
        <taxon>Pseudomonadati</taxon>
        <taxon>Bacteroidota</taxon>
        <taxon>Cytophagia</taxon>
        <taxon>Cytophagales</taxon>
        <taxon>Fulvivirgaceae</taxon>
        <taxon>Fulvivirga</taxon>
    </lineage>
</organism>
<evidence type="ECO:0000256" key="4">
    <source>
        <dbReference type="ARBA" id="ARBA00022679"/>
    </source>
</evidence>
<dbReference type="PANTHER" id="PTHR43304">
    <property type="entry name" value="PHYTOCHROME-LIKE PROTEIN CPH1"/>
    <property type="match status" value="1"/>
</dbReference>
<keyword evidence="5" id="KW-0418">Kinase</keyword>
<dbReference type="PROSITE" id="PS50109">
    <property type="entry name" value="HIS_KIN"/>
    <property type="match status" value="1"/>
</dbReference>
<dbReference type="EMBL" id="JAESIY010000009">
    <property type="protein sequence ID" value="MBL3657736.1"/>
    <property type="molecule type" value="Genomic_DNA"/>
</dbReference>
<dbReference type="PANTHER" id="PTHR43304:SF1">
    <property type="entry name" value="PAC DOMAIN-CONTAINING PROTEIN"/>
    <property type="match status" value="1"/>
</dbReference>
<proteinExistence type="predicted"/>
<dbReference type="Proteomes" id="UP000659388">
    <property type="component" value="Unassembled WGS sequence"/>
</dbReference>
<dbReference type="CDD" id="cd00130">
    <property type="entry name" value="PAS"/>
    <property type="match status" value="3"/>
</dbReference>
<comment type="catalytic activity">
    <reaction evidence="1">
        <text>ATP + protein L-histidine = ADP + protein N-phospho-L-histidine.</text>
        <dbReference type="EC" id="2.7.13.3"/>
    </reaction>
</comment>
<dbReference type="RefSeq" id="WP_202245529.1">
    <property type="nucleotide sequence ID" value="NZ_JAESIY010000009.1"/>
</dbReference>
<dbReference type="SMART" id="SM00387">
    <property type="entry name" value="HATPase_c"/>
    <property type="match status" value="1"/>
</dbReference>
<feature type="domain" description="PAS" evidence="7">
    <location>
        <begin position="521"/>
        <end position="591"/>
    </location>
</feature>
<feature type="domain" description="PAS" evidence="7">
    <location>
        <begin position="7"/>
        <end position="51"/>
    </location>
</feature>
<dbReference type="GO" id="GO:0000155">
    <property type="term" value="F:phosphorelay sensor kinase activity"/>
    <property type="evidence" value="ECO:0007669"/>
    <property type="project" value="InterPro"/>
</dbReference>
<dbReference type="AlphaFoldDB" id="A0A937F9J4"/>
<accession>A0A937F9J4</accession>
<gene>
    <name evidence="9" type="ORF">JL102_16415</name>
</gene>
<feature type="domain" description="Histidine kinase" evidence="6">
    <location>
        <begin position="656"/>
        <end position="867"/>
    </location>
</feature>
<dbReference type="InterPro" id="IPR001610">
    <property type="entry name" value="PAC"/>
</dbReference>
<dbReference type="SUPFAM" id="SSF55874">
    <property type="entry name" value="ATPase domain of HSP90 chaperone/DNA topoisomerase II/histidine kinase"/>
    <property type="match status" value="1"/>
</dbReference>
<dbReference type="PROSITE" id="PS50113">
    <property type="entry name" value="PAC"/>
    <property type="match status" value="3"/>
</dbReference>
<dbReference type="InterPro" id="IPR005467">
    <property type="entry name" value="His_kinase_dom"/>
</dbReference>
<keyword evidence="3" id="KW-0597">Phosphoprotein</keyword>
<protein>
    <recommendedName>
        <fullName evidence="2">histidine kinase</fullName>
        <ecNumber evidence="2">2.7.13.3</ecNumber>
    </recommendedName>
</protein>
<reference evidence="9" key="1">
    <citation type="submission" date="2021-01" db="EMBL/GenBank/DDBJ databases">
        <title>Fulvivirga kasyanovii gen. nov., sp nov., a novel member of the phylum Bacteroidetes isolated from seawater in a mussel farm.</title>
        <authorList>
            <person name="Zhao L.-H."/>
            <person name="Wang Z.-J."/>
        </authorList>
    </citation>
    <scope>NUCLEOTIDE SEQUENCE</scope>
    <source>
        <strain evidence="9">2943</strain>
    </source>
</reference>
<keyword evidence="4" id="KW-0808">Transferase</keyword>
<feature type="domain" description="PAC" evidence="8">
    <location>
        <begin position="467"/>
        <end position="520"/>
    </location>
</feature>
<comment type="caution">
    <text evidence="9">The sequence shown here is derived from an EMBL/GenBank/DDBJ whole genome shotgun (WGS) entry which is preliminary data.</text>
</comment>
<evidence type="ECO:0000259" key="8">
    <source>
        <dbReference type="PROSITE" id="PS50113"/>
    </source>
</evidence>
<dbReference type="Pfam" id="PF13426">
    <property type="entry name" value="PAS_9"/>
    <property type="match status" value="1"/>
</dbReference>
<dbReference type="Pfam" id="PF02518">
    <property type="entry name" value="HATPase_c"/>
    <property type="match status" value="1"/>
</dbReference>
<dbReference type="InterPro" id="IPR004358">
    <property type="entry name" value="Sig_transdc_His_kin-like_C"/>
</dbReference>
<dbReference type="SUPFAM" id="SSF47384">
    <property type="entry name" value="Homodimeric domain of signal transducing histidine kinase"/>
    <property type="match status" value="1"/>
</dbReference>
<evidence type="ECO:0000256" key="3">
    <source>
        <dbReference type="ARBA" id="ARBA00022553"/>
    </source>
</evidence>
<dbReference type="Gene3D" id="3.30.565.10">
    <property type="entry name" value="Histidine kinase-like ATPase, C-terminal domain"/>
    <property type="match status" value="1"/>
</dbReference>
<feature type="domain" description="PAC" evidence="8">
    <location>
        <begin position="589"/>
        <end position="645"/>
    </location>
</feature>
<name>A0A937F9J4_9BACT</name>
<dbReference type="SMART" id="SM00091">
    <property type="entry name" value="PAS"/>
    <property type="match status" value="5"/>
</dbReference>
<dbReference type="PRINTS" id="PR00344">
    <property type="entry name" value="BCTRLSENSOR"/>
</dbReference>
<dbReference type="Gene3D" id="1.10.287.130">
    <property type="match status" value="1"/>
</dbReference>
<dbReference type="NCBIfam" id="TIGR00229">
    <property type="entry name" value="sensory_box"/>
    <property type="match status" value="2"/>
</dbReference>
<dbReference type="CDD" id="cd00075">
    <property type="entry name" value="HATPase"/>
    <property type="match status" value="1"/>
</dbReference>
<evidence type="ECO:0000256" key="1">
    <source>
        <dbReference type="ARBA" id="ARBA00000085"/>
    </source>
</evidence>
<dbReference type="InterPro" id="IPR000700">
    <property type="entry name" value="PAS-assoc_C"/>
</dbReference>
<sequence length="870" mass="100076">MNELDSSRLLLENFIELNAEAILIIDKDYRILGWNNRMEIVTGKSREEVMSTIITEALSIWNFDFAKHTERAFLSKSYSSSDIYNLYTNSEIVTVSPSFSPLNSRGEDTLCMIMLKEVSQIQLGAKYQSLVAESPIATAIFFPGGKMQYFNSAYADLWNMDDDMAMELLERYNILDDDQLLDLGIMPFVQKGFGGETSELPPTFYDPSLSKSRYKDKAGEKKYVRGHIYPVKNSLGIVKEVVVVLSDITFQKQAEQILTDTHLKFQMLTLGLPGVIYELEELPNGGEHFRYISHGCEEMFDLTSEEVRDDASLLEELIHPLDKKNYLKSTKSSRNKVTEWQWEGRLLVNGKEKWIEGRSSPARKKGGSVIRYGLLLDTTDKKLAQKRYRLSEERLHVALQGAELALWEWKVNGKKIIFNKSWIARLGYDPGELELTIEEWSSYIHPDDVDETMQKLDDHMAGLKPYYEAEYRFRTKNNGYRWLLVRGRVVERYANNRVKKICGTYLDIDEKKRSEMLIRRNELLFTQLFDNSPLGIVLLDESHSVVQVNQGFKNMFGFAEEEVIGNQLNSILVPQELMQEAKDINTLTASGQVGLLESFRLHSDGHTIPVIIYGVPVSLKNETIGIYGIYVDITERTEVERELQIRNNELDNFVYKVSHDLRAPLSSILGLVNLAGYEENEDDIRQYISLIENRVKQLDSFINDVLSHSKNLKLAVTLEAIDFNQIVSDCFTNLNYLPKAKEIQKRIIISDHVFYSDKWRIQEIFRNLISNAIKYLDPQKEEHYVKIEIGVNDNMAHIRFEDNGIGIDETILSKVFEMFYRATEYSEGSGIGLYIVKNAIEKLGGEIRLTSKLHEGSMFDIMIPNKNPEI</sequence>
<dbReference type="Pfam" id="PF00989">
    <property type="entry name" value="PAS"/>
    <property type="match status" value="1"/>
</dbReference>
<dbReference type="SUPFAM" id="SSF55785">
    <property type="entry name" value="PYP-like sensor domain (PAS domain)"/>
    <property type="match status" value="4"/>
</dbReference>
<evidence type="ECO:0000313" key="10">
    <source>
        <dbReference type="Proteomes" id="UP000659388"/>
    </source>
</evidence>
<evidence type="ECO:0000313" key="9">
    <source>
        <dbReference type="EMBL" id="MBL3657736.1"/>
    </source>
</evidence>
<evidence type="ECO:0000256" key="2">
    <source>
        <dbReference type="ARBA" id="ARBA00012438"/>
    </source>
</evidence>
<dbReference type="PROSITE" id="PS50112">
    <property type="entry name" value="PAS"/>
    <property type="match status" value="3"/>
</dbReference>
<dbReference type="InterPro" id="IPR003661">
    <property type="entry name" value="HisK_dim/P_dom"/>
</dbReference>
<dbReference type="InterPro" id="IPR036097">
    <property type="entry name" value="HisK_dim/P_sf"/>
</dbReference>
<dbReference type="InterPro" id="IPR036890">
    <property type="entry name" value="HATPase_C_sf"/>
</dbReference>